<evidence type="ECO:0000313" key="6">
    <source>
        <dbReference type="Proteomes" id="UP001181622"/>
    </source>
</evidence>
<gene>
    <name evidence="5" type="ORF">IHQ68_15365</name>
</gene>
<evidence type="ECO:0000256" key="2">
    <source>
        <dbReference type="ARBA" id="ARBA00023125"/>
    </source>
</evidence>
<keyword evidence="2" id="KW-0238">DNA-binding</keyword>
<name>A0ABU1DJE3_9HYPH</name>
<dbReference type="Proteomes" id="UP001181622">
    <property type="component" value="Unassembled WGS sequence"/>
</dbReference>
<dbReference type="SUPFAM" id="SSF46785">
    <property type="entry name" value="Winged helix' DNA-binding domain"/>
    <property type="match status" value="1"/>
</dbReference>
<evidence type="ECO:0000256" key="1">
    <source>
        <dbReference type="ARBA" id="ARBA00023015"/>
    </source>
</evidence>
<dbReference type="Pfam" id="PF01047">
    <property type="entry name" value="MarR"/>
    <property type="match status" value="1"/>
</dbReference>
<evidence type="ECO:0000256" key="3">
    <source>
        <dbReference type="ARBA" id="ARBA00023163"/>
    </source>
</evidence>
<dbReference type="PROSITE" id="PS50995">
    <property type="entry name" value="HTH_MARR_2"/>
    <property type="match status" value="1"/>
</dbReference>
<dbReference type="SMART" id="SM00347">
    <property type="entry name" value="HTH_MARR"/>
    <property type="match status" value="1"/>
</dbReference>
<protein>
    <submittedName>
        <fullName evidence="5">MarR family transcriptional regulator</fullName>
    </submittedName>
</protein>
<evidence type="ECO:0000259" key="4">
    <source>
        <dbReference type="PROSITE" id="PS50995"/>
    </source>
</evidence>
<dbReference type="RefSeq" id="WP_309393375.1">
    <property type="nucleotide sequence ID" value="NZ_JADBEO010000037.1"/>
</dbReference>
<accession>A0ABU1DJE3</accession>
<evidence type="ECO:0000313" key="5">
    <source>
        <dbReference type="EMBL" id="MDR4308000.1"/>
    </source>
</evidence>
<feature type="domain" description="HTH marR-type" evidence="4">
    <location>
        <begin position="24"/>
        <end position="153"/>
    </location>
</feature>
<proteinExistence type="predicted"/>
<organism evidence="5 6">
    <name type="scientific">Chelatococcus sambhunathii</name>
    <dbReference type="NCBI Taxonomy" id="363953"/>
    <lineage>
        <taxon>Bacteria</taxon>
        <taxon>Pseudomonadati</taxon>
        <taxon>Pseudomonadota</taxon>
        <taxon>Alphaproteobacteria</taxon>
        <taxon>Hyphomicrobiales</taxon>
        <taxon>Chelatococcaceae</taxon>
        <taxon>Chelatococcus</taxon>
    </lineage>
</organism>
<dbReference type="InterPro" id="IPR036390">
    <property type="entry name" value="WH_DNA-bd_sf"/>
</dbReference>
<dbReference type="InterPro" id="IPR036388">
    <property type="entry name" value="WH-like_DNA-bd_sf"/>
</dbReference>
<dbReference type="PANTHER" id="PTHR42756:SF1">
    <property type="entry name" value="TRANSCRIPTIONAL REPRESSOR OF EMRAB OPERON"/>
    <property type="match status" value="1"/>
</dbReference>
<sequence>MNETTKDEADSKRSKEKWPLAERPGFLARRLHQIHVSLFMELCGAFRITPLQYSLLTALAELEIADQSTLARLVALDRTTTTGALKRLETRGLIRRLPSERDRRAQECRITREGLALLARMRSPARDAHDATIAKLSEEEQTTFMALLARVVAAHAARGAAPLHDN</sequence>
<dbReference type="InterPro" id="IPR000835">
    <property type="entry name" value="HTH_MarR-typ"/>
</dbReference>
<comment type="caution">
    <text evidence="5">The sequence shown here is derived from an EMBL/GenBank/DDBJ whole genome shotgun (WGS) entry which is preliminary data.</text>
</comment>
<keyword evidence="1" id="KW-0805">Transcription regulation</keyword>
<dbReference type="PRINTS" id="PR00598">
    <property type="entry name" value="HTHMARR"/>
</dbReference>
<keyword evidence="3" id="KW-0804">Transcription</keyword>
<dbReference type="EMBL" id="JADBEO010000037">
    <property type="protein sequence ID" value="MDR4308000.1"/>
    <property type="molecule type" value="Genomic_DNA"/>
</dbReference>
<dbReference type="Gene3D" id="1.10.10.10">
    <property type="entry name" value="Winged helix-like DNA-binding domain superfamily/Winged helix DNA-binding domain"/>
    <property type="match status" value="1"/>
</dbReference>
<reference evidence="5" key="1">
    <citation type="submission" date="2020-10" db="EMBL/GenBank/DDBJ databases">
        <authorList>
            <person name="Abbas A."/>
            <person name="Razzaq R."/>
            <person name="Waqas M."/>
            <person name="Abbas N."/>
            <person name="Nielsen T.K."/>
            <person name="Hansen L.H."/>
            <person name="Hussain S."/>
            <person name="Shahid M."/>
        </authorList>
    </citation>
    <scope>NUCLEOTIDE SEQUENCE</scope>
    <source>
        <strain evidence="5">S14</strain>
    </source>
</reference>
<keyword evidence="6" id="KW-1185">Reference proteome</keyword>
<dbReference type="PANTHER" id="PTHR42756">
    <property type="entry name" value="TRANSCRIPTIONAL REGULATOR, MARR"/>
    <property type="match status" value="1"/>
</dbReference>